<keyword evidence="3" id="KW-1185">Reference proteome</keyword>
<evidence type="ECO:0000313" key="2">
    <source>
        <dbReference type="EMBL" id="MDU0353679.1"/>
    </source>
</evidence>
<sequence length="107" mass="11485">MKKLIAVVTVALCAFNASAAMESKSKAKYKFKGDTEYSSFCEAVVADDVKMLNKSFRSKIGQVASTKSGVVSLIVSDDGVKCNGSTLAEFSRKRESSQVSAFLSKIK</sequence>
<proteinExistence type="predicted"/>
<organism evidence="2 3">
    <name type="scientific">Paraglaciecola aquimarina</name>
    <dbReference type="NCBI Taxonomy" id="1235557"/>
    <lineage>
        <taxon>Bacteria</taxon>
        <taxon>Pseudomonadati</taxon>
        <taxon>Pseudomonadota</taxon>
        <taxon>Gammaproteobacteria</taxon>
        <taxon>Alteromonadales</taxon>
        <taxon>Alteromonadaceae</taxon>
        <taxon>Paraglaciecola</taxon>
    </lineage>
</organism>
<keyword evidence="1" id="KW-0732">Signal</keyword>
<feature type="signal peptide" evidence="1">
    <location>
        <begin position="1"/>
        <end position="19"/>
    </location>
</feature>
<gene>
    <name evidence="2" type="ORF">RS130_06830</name>
</gene>
<accession>A0ABU3SUK4</accession>
<name>A0ABU3SUK4_9ALTE</name>
<reference evidence="2 3" key="1">
    <citation type="submission" date="2023-10" db="EMBL/GenBank/DDBJ databases">
        <title>Glaciecola aquimarina strain GGW-M5 nov., isolated from a coastal seawater.</title>
        <authorList>
            <person name="Bayburt H."/>
            <person name="Kim J.M."/>
            <person name="Choi B.J."/>
            <person name="Jeon C.O."/>
        </authorList>
    </citation>
    <scope>NUCLEOTIDE SEQUENCE [LARGE SCALE GENOMIC DNA]</scope>
    <source>
        <strain evidence="2 3">KCTC 32108</strain>
    </source>
</reference>
<evidence type="ECO:0000313" key="3">
    <source>
        <dbReference type="Proteomes" id="UP001247805"/>
    </source>
</evidence>
<comment type="caution">
    <text evidence="2">The sequence shown here is derived from an EMBL/GenBank/DDBJ whole genome shotgun (WGS) entry which is preliminary data.</text>
</comment>
<feature type="chain" id="PRO_5046315214" evidence="1">
    <location>
        <begin position="20"/>
        <end position="107"/>
    </location>
</feature>
<dbReference type="RefSeq" id="WP_316025331.1">
    <property type="nucleotide sequence ID" value="NZ_JAWDIO010000002.1"/>
</dbReference>
<dbReference type="Proteomes" id="UP001247805">
    <property type="component" value="Unassembled WGS sequence"/>
</dbReference>
<dbReference type="EMBL" id="JAWDIO010000002">
    <property type="protein sequence ID" value="MDU0353679.1"/>
    <property type="molecule type" value="Genomic_DNA"/>
</dbReference>
<evidence type="ECO:0000256" key="1">
    <source>
        <dbReference type="SAM" id="SignalP"/>
    </source>
</evidence>
<protein>
    <submittedName>
        <fullName evidence="2">Uncharacterized protein</fullName>
    </submittedName>
</protein>